<feature type="compositionally biased region" description="Polar residues" evidence="11">
    <location>
        <begin position="231"/>
        <end position="244"/>
    </location>
</feature>
<evidence type="ECO:0000313" key="15">
    <source>
        <dbReference type="Proteomes" id="UP000007799"/>
    </source>
</evidence>
<dbReference type="OrthoDB" id="447931at2759"/>
<dbReference type="GO" id="GO:0007368">
    <property type="term" value="P:determination of left/right symmetry"/>
    <property type="evidence" value="ECO:0007669"/>
    <property type="project" value="TreeGrafter"/>
</dbReference>
<dbReference type="RefSeq" id="XP_004996660.1">
    <property type="nucleotide sequence ID" value="XM_004996603.1"/>
</dbReference>
<feature type="region of interest" description="Disordered" evidence="11">
    <location>
        <begin position="220"/>
        <end position="244"/>
    </location>
</feature>
<evidence type="ECO:0000256" key="9">
    <source>
        <dbReference type="ARBA" id="ARBA00023273"/>
    </source>
</evidence>
<dbReference type="InterPro" id="IPR025986">
    <property type="entry name" value="RPAP3-like_C"/>
</dbReference>
<organism evidence="14 15">
    <name type="scientific">Salpingoeca rosetta (strain ATCC 50818 / BSB-021)</name>
    <dbReference type="NCBI Taxonomy" id="946362"/>
    <lineage>
        <taxon>Eukaryota</taxon>
        <taxon>Choanoflagellata</taxon>
        <taxon>Craspedida</taxon>
        <taxon>Salpingoecidae</taxon>
        <taxon>Salpingoeca</taxon>
    </lineage>
</organism>
<dbReference type="EMBL" id="GL832959">
    <property type="protein sequence ID" value="EGD81456.1"/>
    <property type="molecule type" value="Genomic_DNA"/>
</dbReference>
<dbReference type="InterPro" id="IPR031733">
    <property type="entry name" value="Dynein_attach_N"/>
</dbReference>
<dbReference type="GO" id="GO:0003351">
    <property type="term" value="P:epithelial cilium movement involved in extracellular fluid movement"/>
    <property type="evidence" value="ECO:0007669"/>
    <property type="project" value="TreeGrafter"/>
</dbReference>
<name>F2U1F4_SALR5</name>
<evidence type="ECO:0000256" key="1">
    <source>
        <dbReference type="ARBA" id="ARBA00004048"/>
    </source>
</evidence>
<evidence type="ECO:0000256" key="11">
    <source>
        <dbReference type="SAM" id="MobiDB-lite"/>
    </source>
</evidence>
<dbReference type="Pfam" id="PF13877">
    <property type="entry name" value="RPAP3_C"/>
    <property type="match status" value="1"/>
</dbReference>
<evidence type="ECO:0000256" key="10">
    <source>
        <dbReference type="ARBA" id="ARBA00049986"/>
    </source>
</evidence>
<dbReference type="AlphaFoldDB" id="F2U1F4"/>
<keyword evidence="5" id="KW-0963">Cytoplasm</keyword>
<dbReference type="eggNOG" id="ENOG502RY3P">
    <property type="taxonomic scope" value="Eukaryota"/>
</dbReference>
<keyword evidence="9" id="KW-0966">Cell projection</keyword>
<feature type="domain" description="RNA-polymerase II-associated protein 3-like C-terminal" evidence="12">
    <location>
        <begin position="110"/>
        <end position="196"/>
    </location>
</feature>
<dbReference type="GO" id="GO:0036157">
    <property type="term" value="C:outer dynein arm"/>
    <property type="evidence" value="ECO:0007669"/>
    <property type="project" value="InterPro"/>
</dbReference>
<gene>
    <name evidence="14" type="ORF">PTSG_02174</name>
</gene>
<dbReference type="KEGG" id="sre:PTSG_02174"/>
<dbReference type="OMA" id="YWTPGHP"/>
<evidence type="ECO:0008006" key="16">
    <source>
        <dbReference type="Google" id="ProtNLM"/>
    </source>
</evidence>
<dbReference type="PANTHER" id="PTHR28572:SF1">
    <property type="entry name" value="COILED-COIL DOMAIN-CONTAINING PROTEIN 103"/>
    <property type="match status" value="1"/>
</dbReference>
<evidence type="ECO:0000259" key="12">
    <source>
        <dbReference type="Pfam" id="PF13877"/>
    </source>
</evidence>
<evidence type="ECO:0000256" key="6">
    <source>
        <dbReference type="ARBA" id="ARBA00022794"/>
    </source>
</evidence>
<evidence type="ECO:0000256" key="3">
    <source>
        <dbReference type="ARBA" id="ARBA00004496"/>
    </source>
</evidence>
<feature type="domain" description="Dynein attachment factor N-terminal" evidence="13">
    <location>
        <begin position="13"/>
        <end position="79"/>
    </location>
</feature>
<evidence type="ECO:0000256" key="5">
    <source>
        <dbReference type="ARBA" id="ARBA00022490"/>
    </source>
</evidence>
<comment type="subunit">
    <text evidence="4">Homodimer.</text>
</comment>
<evidence type="ECO:0000256" key="7">
    <source>
        <dbReference type="ARBA" id="ARBA00022846"/>
    </source>
</evidence>
<dbReference type="GO" id="GO:0036159">
    <property type="term" value="P:inner dynein arm assembly"/>
    <property type="evidence" value="ECO:0007669"/>
    <property type="project" value="TreeGrafter"/>
</dbReference>
<sequence length="244" mass="28152">MAGRGLIGKDGDVNFDKLQAKLSHAVEREDKYWRENDAKFRAVAQKVATYEEFEEIVKAAHIKPMTEDITQLKLNRSAWITTGRAKERNRRRMLQEDEVEASALQLPPVTDVNSFLRHWRHKADSKQRYEFLKELGGKTIYRLFKPELGHGLLGEFIAVLHEHYREEDWNVCCKLLKAFCRTRRFDLALDFLAPNELEQITELVGWVEAAGCSEEDRQRLHKGYPHVPQPASKSTVTDTAEGSS</sequence>
<comment type="similarity">
    <text evidence="10">Belongs to the DNAAF19/PR46b family.</text>
</comment>
<dbReference type="Pfam" id="PF15867">
    <property type="entry name" value="Dynein_attach_N"/>
    <property type="match status" value="1"/>
</dbReference>
<evidence type="ECO:0000259" key="13">
    <source>
        <dbReference type="Pfam" id="PF15867"/>
    </source>
</evidence>
<proteinExistence type="inferred from homology"/>
<keyword evidence="15" id="KW-1185">Reference proteome</keyword>
<reference evidence="14" key="1">
    <citation type="submission" date="2009-08" db="EMBL/GenBank/DDBJ databases">
        <title>Annotation of Salpingoeca rosetta.</title>
        <authorList>
            <consortium name="The Broad Institute Genome Sequencing Platform"/>
            <person name="Russ C."/>
            <person name="Cuomo C."/>
            <person name="Burger G."/>
            <person name="Gray M.W."/>
            <person name="Holland P.W.H."/>
            <person name="King N."/>
            <person name="Lang F.B.F."/>
            <person name="Roger A.J."/>
            <person name="Ruiz-Trillo I."/>
            <person name="Young S.K."/>
            <person name="Zeng Q."/>
            <person name="Gargeya S."/>
            <person name="Alvarado L."/>
            <person name="Berlin A."/>
            <person name="Chapman S.B."/>
            <person name="Chen Z."/>
            <person name="Freedman E."/>
            <person name="Gellesch M."/>
            <person name="Goldberg J."/>
            <person name="Griggs A."/>
            <person name="Gujja S."/>
            <person name="Heilman E."/>
            <person name="Heiman D."/>
            <person name="Howarth C."/>
            <person name="Mehta T."/>
            <person name="Neiman D."/>
            <person name="Pearson M."/>
            <person name="Roberts A."/>
            <person name="Saif S."/>
            <person name="Shea T."/>
            <person name="Shenoy N."/>
            <person name="Sisk P."/>
            <person name="Stolte C."/>
            <person name="Sykes S."/>
            <person name="White J."/>
            <person name="Yandava C."/>
            <person name="Haas B."/>
            <person name="Nusbaum C."/>
            <person name="Birren B."/>
        </authorList>
    </citation>
    <scope>NUCLEOTIDE SEQUENCE</scope>
    <source>
        <strain evidence="14">ATCC 50818</strain>
    </source>
</reference>
<dbReference type="GO" id="GO:0005576">
    <property type="term" value="C:extracellular region"/>
    <property type="evidence" value="ECO:0007669"/>
    <property type="project" value="GOC"/>
</dbReference>
<evidence type="ECO:0000256" key="4">
    <source>
        <dbReference type="ARBA" id="ARBA00011738"/>
    </source>
</evidence>
<dbReference type="GO" id="GO:0031514">
    <property type="term" value="C:motile cilium"/>
    <property type="evidence" value="ECO:0007669"/>
    <property type="project" value="UniProtKB-SubCell"/>
</dbReference>
<protein>
    <recommendedName>
        <fullName evidence="16">Coiled-coil domain-containing protein 103</fullName>
    </recommendedName>
</protein>
<dbReference type="FunCoup" id="F2U1F4">
    <property type="interactions" value="21"/>
</dbReference>
<comment type="subcellular location">
    <subcellularLocation>
        <location evidence="2">Cell projection</location>
        <location evidence="2">Cilium</location>
        <location evidence="2">Flagellum</location>
    </subcellularLocation>
    <subcellularLocation>
        <location evidence="3">Cytoplasm</location>
    </subcellularLocation>
</comment>
<evidence type="ECO:0000256" key="8">
    <source>
        <dbReference type="ARBA" id="ARBA00023069"/>
    </source>
</evidence>
<dbReference type="STRING" id="946362.F2U1F4"/>
<keyword evidence="6" id="KW-0970">Cilium biogenesis/degradation</keyword>
<dbReference type="GeneID" id="16077254"/>
<evidence type="ECO:0000256" key="2">
    <source>
        <dbReference type="ARBA" id="ARBA00004230"/>
    </source>
</evidence>
<evidence type="ECO:0000313" key="14">
    <source>
        <dbReference type="EMBL" id="EGD81456.1"/>
    </source>
</evidence>
<dbReference type="PANTHER" id="PTHR28572">
    <property type="entry name" value="COILED-COIL DOMAIN-CONTAINING PROTEIN 103"/>
    <property type="match status" value="1"/>
</dbReference>
<comment type="function">
    <text evidence="1">Dynein-attachment factor required for cilia motility.</text>
</comment>
<dbReference type="InParanoid" id="F2U1F4"/>
<keyword evidence="8" id="KW-0969">Cilium</keyword>
<dbReference type="Proteomes" id="UP000007799">
    <property type="component" value="Unassembled WGS sequence"/>
</dbReference>
<accession>F2U1F4</accession>
<dbReference type="InterPro" id="IPR042422">
    <property type="entry name" value="CC103"/>
</dbReference>
<keyword evidence="7" id="KW-0282">Flagellum</keyword>